<dbReference type="PANTHER" id="PTHR43692:SF1">
    <property type="entry name" value="UDP-N-ACETYLMURAMOYLALANINE--D-GLUTAMATE LIGASE"/>
    <property type="match status" value="1"/>
</dbReference>
<dbReference type="InterPro" id="IPR036565">
    <property type="entry name" value="Mur-like_cat_sf"/>
</dbReference>
<evidence type="ECO:0000256" key="5">
    <source>
        <dbReference type="ARBA" id="ARBA00022741"/>
    </source>
</evidence>
<comment type="subcellular location">
    <subcellularLocation>
        <location evidence="1">Cytoplasm</location>
    </subcellularLocation>
</comment>
<evidence type="ECO:0000259" key="7">
    <source>
        <dbReference type="Pfam" id="PF08245"/>
    </source>
</evidence>
<evidence type="ECO:0000256" key="4">
    <source>
        <dbReference type="ARBA" id="ARBA00022598"/>
    </source>
</evidence>
<dbReference type="NCBIfam" id="TIGR01087">
    <property type="entry name" value="murD"/>
    <property type="match status" value="1"/>
</dbReference>
<dbReference type="Pfam" id="PF08245">
    <property type="entry name" value="Mur_ligase_M"/>
    <property type="match status" value="1"/>
</dbReference>
<dbReference type="GO" id="GO:0005524">
    <property type="term" value="F:ATP binding"/>
    <property type="evidence" value="ECO:0007669"/>
    <property type="project" value="UniProtKB-KW"/>
</dbReference>
<reference evidence="8 9" key="1">
    <citation type="submission" date="2020-05" db="EMBL/GenBank/DDBJ databases">
        <title>Parvularcula mediterraneae sp. nov., isolated from polypropylene straw from shallow seawater of the seashore of Laganas in Zakynthos island, Greece.</title>
        <authorList>
            <person name="Szabo I."/>
            <person name="Al-Omari J."/>
            <person name="Rado J."/>
            <person name="Szerdahelyi G.S."/>
        </authorList>
    </citation>
    <scope>NUCLEOTIDE SEQUENCE [LARGE SCALE GENOMIC DNA]</scope>
    <source>
        <strain evidence="8 9">ZS-1/3</strain>
    </source>
</reference>
<dbReference type="GO" id="GO:0051301">
    <property type="term" value="P:cell division"/>
    <property type="evidence" value="ECO:0007669"/>
    <property type="project" value="InterPro"/>
</dbReference>
<dbReference type="GO" id="GO:0009252">
    <property type="term" value="P:peptidoglycan biosynthetic process"/>
    <property type="evidence" value="ECO:0007669"/>
    <property type="project" value="UniProtKB-UniPathway"/>
</dbReference>
<dbReference type="Gene3D" id="3.40.1190.10">
    <property type="entry name" value="Mur-like, catalytic domain"/>
    <property type="match status" value="1"/>
</dbReference>
<evidence type="ECO:0000313" key="8">
    <source>
        <dbReference type="EMBL" id="NNU16245.1"/>
    </source>
</evidence>
<dbReference type="SUPFAM" id="SSF53623">
    <property type="entry name" value="MurD-like peptide ligases, catalytic domain"/>
    <property type="match status" value="1"/>
</dbReference>
<dbReference type="PANTHER" id="PTHR43692">
    <property type="entry name" value="UDP-N-ACETYLMURAMOYLALANINE--D-GLUTAMATE LIGASE"/>
    <property type="match status" value="1"/>
</dbReference>
<dbReference type="InterPro" id="IPR036615">
    <property type="entry name" value="Mur_ligase_C_dom_sf"/>
</dbReference>
<keyword evidence="3" id="KW-0963">Cytoplasm</keyword>
<keyword evidence="4 8" id="KW-0436">Ligase</keyword>
<accession>A0A7Y3RMC2</accession>
<protein>
    <submittedName>
        <fullName evidence="8">UDP-N-acetylmuramoyl-L-alanine--D-glutamate ligase</fullName>
        <ecNumber evidence="8">6.3.2.9</ecNumber>
    </submittedName>
</protein>
<keyword evidence="9" id="KW-1185">Reference proteome</keyword>
<dbReference type="EMBL" id="JABFCX010000002">
    <property type="protein sequence ID" value="NNU16245.1"/>
    <property type="molecule type" value="Genomic_DNA"/>
</dbReference>
<evidence type="ECO:0000256" key="1">
    <source>
        <dbReference type="ARBA" id="ARBA00004496"/>
    </source>
</evidence>
<sequence length="415" mass="43965">MTKVLLHGAGTEAQAAARYFARHTDDEVSCFDDRGGSIEGVPSVSHDEVLAILPGATYLRSPGVPPTNEIVAAATDSALRATTPTGLWLADLAPKGTVTITGTKGKSTTTALTTLLFKEAGLSAAGYGNIGEPPLSGDLPQEEHPILELSSYMMHDLPKAEHLHIITCLFEDHLTWHGSREAYHLAKLRPFLRERPAAGWAPQNVIDRYQLPSSVKPLESVAAAEGVLMLGGEPADLGDPALGFQSGPLRQALVAAIAAGTAFLSEDHLREAVEKTVHAFTGLPHRQEIVPTKDGRLWIDDTLATIPEATLAVLARFAGKPVALILGGADRGIDYAPLNKHLMAASQVTAIGYGEAAQRMTTSVTANSLEDAIAKAEEACPEDGVILFSPAAPSEPPHADYKERSAIFRRHAALA</sequence>
<dbReference type="GO" id="GO:0008360">
    <property type="term" value="P:regulation of cell shape"/>
    <property type="evidence" value="ECO:0007669"/>
    <property type="project" value="InterPro"/>
</dbReference>
<organism evidence="8 9">
    <name type="scientific">Parvularcula mediterranea</name>
    <dbReference type="NCBI Taxonomy" id="2732508"/>
    <lineage>
        <taxon>Bacteria</taxon>
        <taxon>Pseudomonadati</taxon>
        <taxon>Pseudomonadota</taxon>
        <taxon>Alphaproteobacteria</taxon>
        <taxon>Parvularculales</taxon>
        <taxon>Parvularculaceae</taxon>
        <taxon>Parvularcula</taxon>
    </lineage>
</organism>
<evidence type="ECO:0000313" key="9">
    <source>
        <dbReference type="Proteomes" id="UP000536835"/>
    </source>
</evidence>
<dbReference type="RefSeq" id="WP_173198311.1">
    <property type="nucleotide sequence ID" value="NZ_JABFCX010000002.1"/>
</dbReference>
<dbReference type="EC" id="6.3.2.9" evidence="8"/>
<dbReference type="InterPro" id="IPR005762">
    <property type="entry name" value="MurD"/>
</dbReference>
<evidence type="ECO:0000256" key="3">
    <source>
        <dbReference type="ARBA" id="ARBA00022490"/>
    </source>
</evidence>
<keyword evidence="5" id="KW-0547">Nucleotide-binding</keyword>
<comment type="pathway">
    <text evidence="2">Cell wall biogenesis; peptidoglycan biosynthesis.</text>
</comment>
<dbReference type="SUPFAM" id="SSF53244">
    <property type="entry name" value="MurD-like peptide ligases, peptide-binding domain"/>
    <property type="match status" value="1"/>
</dbReference>
<comment type="caution">
    <text evidence="8">The sequence shown here is derived from an EMBL/GenBank/DDBJ whole genome shotgun (WGS) entry which is preliminary data.</text>
</comment>
<dbReference type="GO" id="GO:0008764">
    <property type="term" value="F:UDP-N-acetylmuramoylalanine-D-glutamate ligase activity"/>
    <property type="evidence" value="ECO:0007669"/>
    <property type="project" value="UniProtKB-EC"/>
</dbReference>
<feature type="domain" description="Mur ligase central" evidence="7">
    <location>
        <begin position="100"/>
        <end position="189"/>
    </location>
</feature>
<name>A0A7Y3RMC2_9PROT</name>
<gene>
    <name evidence="8" type="primary">murD</name>
    <name evidence="8" type="ORF">HK107_07920</name>
</gene>
<dbReference type="UniPathway" id="UPA00219"/>
<dbReference type="GO" id="GO:0005737">
    <property type="term" value="C:cytoplasm"/>
    <property type="evidence" value="ECO:0007669"/>
    <property type="project" value="UniProtKB-SubCell"/>
</dbReference>
<dbReference type="InterPro" id="IPR013221">
    <property type="entry name" value="Mur_ligase_cen"/>
</dbReference>
<evidence type="ECO:0000256" key="6">
    <source>
        <dbReference type="ARBA" id="ARBA00022840"/>
    </source>
</evidence>
<dbReference type="Proteomes" id="UP000536835">
    <property type="component" value="Unassembled WGS sequence"/>
</dbReference>
<evidence type="ECO:0000256" key="2">
    <source>
        <dbReference type="ARBA" id="ARBA00004752"/>
    </source>
</evidence>
<dbReference type="AlphaFoldDB" id="A0A7Y3RMC2"/>
<keyword evidence="6" id="KW-0067">ATP-binding</keyword>
<dbReference type="Gene3D" id="3.90.190.20">
    <property type="entry name" value="Mur ligase, C-terminal domain"/>
    <property type="match status" value="1"/>
</dbReference>
<proteinExistence type="predicted"/>